<gene>
    <name evidence="2" type="ORF">DZD52_08215</name>
</gene>
<dbReference type="Gene3D" id="1.20.1270.160">
    <property type="match status" value="1"/>
</dbReference>
<comment type="caution">
    <text evidence="2">The sequence shown here is derived from an EMBL/GenBank/DDBJ whole genome shotgun (WGS) entry which is preliminary data.</text>
</comment>
<dbReference type="NCBIfam" id="TIGR01444">
    <property type="entry name" value="fkbM_fam"/>
    <property type="match status" value="1"/>
</dbReference>
<reference evidence="2 3" key="1">
    <citation type="submission" date="2018-08" db="EMBL/GenBank/DDBJ databases">
        <title>Genome sequencing of X. nasturtii WHRI 8984.</title>
        <authorList>
            <person name="Studholme D.J."/>
            <person name="Mchugh J."/>
            <person name="Vicente J."/>
        </authorList>
    </citation>
    <scope>NUCLEOTIDE SEQUENCE [LARGE SCALE GENOMIC DNA]</scope>
    <source>
        <strain evidence="2 3">WHRI 8984</strain>
    </source>
</reference>
<proteinExistence type="predicted"/>
<organism evidence="2 3">
    <name type="scientific">Xanthomonas nasturtii</name>
    <dbReference type="NCBI Taxonomy" id="1843581"/>
    <lineage>
        <taxon>Bacteria</taxon>
        <taxon>Pseudomonadati</taxon>
        <taxon>Pseudomonadota</taxon>
        <taxon>Gammaproteobacteria</taxon>
        <taxon>Lysobacterales</taxon>
        <taxon>Lysobacteraceae</taxon>
        <taxon>Xanthomonas</taxon>
    </lineage>
</organism>
<dbReference type="InterPro" id="IPR006342">
    <property type="entry name" value="FkbM_mtfrase"/>
</dbReference>
<dbReference type="EMBL" id="QUZM01000012">
    <property type="protein sequence ID" value="RFF40055.1"/>
    <property type="molecule type" value="Genomic_DNA"/>
</dbReference>
<evidence type="ECO:0000313" key="3">
    <source>
        <dbReference type="Proteomes" id="UP000259570"/>
    </source>
</evidence>
<protein>
    <submittedName>
        <fullName evidence="2">FkbM family methyltransferase</fullName>
    </submittedName>
</protein>
<dbReference type="OrthoDB" id="5329963at2"/>
<dbReference type="STRING" id="1843581.A7D16_12550"/>
<dbReference type="InterPro" id="IPR029063">
    <property type="entry name" value="SAM-dependent_MTases_sf"/>
</dbReference>
<accession>A0A3E1KM74</accession>
<feature type="domain" description="Methyltransferase FkbM" evidence="1">
    <location>
        <begin position="228"/>
        <end position="367"/>
    </location>
</feature>
<keyword evidence="2" id="KW-0489">Methyltransferase</keyword>
<dbReference type="GO" id="GO:0032259">
    <property type="term" value="P:methylation"/>
    <property type="evidence" value="ECO:0007669"/>
    <property type="project" value="UniProtKB-KW"/>
</dbReference>
<dbReference type="AlphaFoldDB" id="A0A3E1KM74"/>
<name>A0A3E1KM74_9XANT</name>
<dbReference type="Gene3D" id="3.40.50.720">
    <property type="entry name" value="NAD(P)-binding Rossmann-like Domain"/>
    <property type="match status" value="1"/>
</dbReference>
<dbReference type="GO" id="GO:0008168">
    <property type="term" value="F:methyltransferase activity"/>
    <property type="evidence" value="ECO:0007669"/>
    <property type="project" value="UniProtKB-KW"/>
</dbReference>
<sequence>MQTDIQTKMNIDPQSMEENFLLAAQGLSDDPMFGVPEDVRRLIAKHGDDTKVIILGTGGFGGYLLGLKEDWHCNVIASVDDFRYHSGALHYDTPIISTDRFVELAKSRDIIAFNTCRQDGSKRFFDQICRQHNIPHINFEQAVRAFGLQGRVDYRVDDWGQEIVRNVARFQRLAKRLSDDYSAQTLFSVLNFHLTCDPEYYHEIERPYTTLYFRSGLLRFGDSEKMVDCGASIGESLTGLIGVTKGQFSRSWMIEPDRLNIGTLNNVMRRYEGTPLGSKISLHRCGVGETETRVPFKHEGGHGGFIRPSSGDCEPTDMIDVRPIDNIIDDAPTFIKMDIEGSELAALRGAEKTIKLCKPKMAISAYHRSTDLLDLSDLALSLNPDYKIGLRHHTQDRWDTCLYFY</sequence>
<dbReference type="Pfam" id="PF05050">
    <property type="entry name" value="Methyltransf_21"/>
    <property type="match status" value="1"/>
</dbReference>
<dbReference type="Proteomes" id="UP000259570">
    <property type="component" value="Unassembled WGS sequence"/>
</dbReference>
<evidence type="ECO:0000313" key="2">
    <source>
        <dbReference type="EMBL" id="RFF40055.1"/>
    </source>
</evidence>
<evidence type="ECO:0000259" key="1">
    <source>
        <dbReference type="Pfam" id="PF05050"/>
    </source>
</evidence>
<dbReference type="SUPFAM" id="SSF53335">
    <property type="entry name" value="S-adenosyl-L-methionine-dependent methyltransferases"/>
    <property type="match status" value="1"/>
</dbReference>
<dbReference type="Gene3D" id="3.40.50.150">
    <property type="entry name" value="Vaccinia Virus protein VP39"/>
    <property type="match status" value="1"/>
</dbReference>
<keyword evidence="2" id="KW-0808">Transferase</keyword>